<feature type="binding site" evidence="8">
    <location>
        <position position="16"/>
    </location>
    <ligand>
        <name>Mg(2+)</name>
        <dbReference type="ChEBI" id="CHEBI:18420"/>
    </ligand>
</feature>
<dbReference type="RefSeq" id="WP_353979056.1">
    <property type="nucleotide sequence ID" value="NZ_CP159578.1"/>
</dbReference>
<gene>
    <name evidence="8 9" type="primary">bioD</name>
    <name evidence="9" type="ORF">ABV408_11315</name>
</gene>
<feature type="binding site" evidence="8">
    <location>
        <position position="54"/>
    </location>
    <ligand>
        <name>Mg(2+)</name>
        <dbReference type="ChEBI" id="CHEBI:18420"/>
    </ligand>
</feature>
<evidence type="ECO:0000256" key="1">
    <source>
        <dbReference type="ARBA" id="ARBA00022490"/>
    </source>
</evidence>
<evidence type="ECO:0000256" key="5">
    <source>
        <dbReference type="ARBA" id="ARBA00022756"/>
    </source>
</evidence>
<evidence type="ECO:0000256" key="6">
    <source>
        <dbReference type="ARBA" id="ARBA00022840"/>
    </source>
</evidence>
<keyword evidence="3 8" id="KW-0479">Metal-binding</keyword>
<feature type="binding site" evidence="8">
    <location>
        <begin position="116"/>
        <end position="119"/>
    </location>
    <ligand>
        <name>ATP</name>
        <dbReference type="ChEBI" id="CHEBI:30616"/>
    </ligand>
</feature>
<feature type="binding site" evidence="8">
    <location>
        <begin position="12"/>
        <end position="17"/>
    </location>
    <ligand>
        <name>ATP</name>
        <dbReference type="ChEBI" id="CHEBI:30616"/>
    </ligand>
</feature>
<keyword evidence="1 8" id="KW-0963">Cytoplasm</keyword>
<dbReference type="HAMAP" id="MF_00336">
    <property type="entry name" value="BioD"/>
    <property type="match status" value="1"/>
</dbReference>
<evidence type="ECO:0000256" key="3">
    <source>
        <dbReference type="ARBA" id="ARBA00022723"/>
    </source>
</evidence>
<dbReference type="InterPro" id="IPR004472">
    <property type="entry name" value="DTB_synth_BioD"/>
</dbReference>
<keyword evidence="2 8" id="KW-0436">Ligase</keyword>
<dbReference type="SUPFAM" id="SSF52540">
    <property type="entry name" value="P-loop containing nucleoside triphosphate hydrolases"/>
    <property type="match status" value="1"/>
</dbReference>
<comment type="catalytic activity">
    <reaction evidence="8">
        <text>(7R,8S)-7,8-diammoniononanoate + CO2 + ATP = (4R,5S)-dethiobiotin + ADP + phosphate + 3 H(+)</text>
        <dbReference type="Rhea" id="RHEA:15805"/>
        <dbReference type="ChEBI" id="CHEBI:15378"/>
        <dbReference type="ChEBI" id="CHEBI:16526"/>
        <dbReference type="ChEBI" id="CHEBI:30616"/>
        <dbReference type="ChEBI" id="CHEBI:43474"/>
        <dbReference type="ChEBI" id="CHEBI:149469"/>
        <dbReference type="ChEBI" id="CHEBI:149473"/>
        <dbReference type="ChEBI" id="CHEBI:456216"/>
        <dbReference type="EC" id="6.3.3.3"/>
    </reaction>
</comment>
<dbReference type="CDD" id="cd03109">
    <property type="entry name" value="DTBS"/>
    <property type="match status" value="1"/>
</dbReference>
<dbReference type="PIRSF" id="PIRSF006755">
    <property type="entry name" value="DTB_synth"/>
    <property type="match status" value="1"/>
</dbReference>
<dbReference type="GO" id="GO:0004141">
    <property type="term" value="F:dethiobiotin synthase activity"/>
    <property type="evidence" value="ECO:0007669"/>
    <property type="project" value="UniProtKB-UniRule"/>
</dbReference>
<dbReference type="InterPro" id="IPR027417">
    <property type="entry name" value="P-loop_NTPase"/>
</dbReference>
<dbReference type="Pfam" id="PF13500">
    <property type="entry name" value="AAA_26"/>
    <property type="match status" value="1"/>
</dbReference>
<feature type="binding site" evidence="8">
    <location>
        <position position="41"/>
    </location>
    <ligand>
        <name>substrate</name>
    </ligand>
</feature>
<dbReference type="PANTHER" id="PTHR43210">
    <property type="entry name" value="DETHIOBIOTIN SYNTHETASE"/>
    <property type="match status" value="1"/>
</dbReference>
<dbReference type="EC" id="6.3.3.3" evidence="8"/>
<evidence type="ECO:0000256" key="2">
    <source>
        <dbReference type="ARBA" id="ARBA00022598"/>
    </source>
</evidence>
<protein>
    <recommendedName>
        <fullName evidence="8">ATP-dependent dethiobiotin synthetase BioD</fullName>
        <ecNumber evidence="8">6.3.3.3</ecNumber>
    </recommendedName>
    <alternativeName>
        <fullName evidence="8">DTB synthetase</fullName>
        <shortName evidence="8">DTBS</shortName>
    </alternativeName>
    <alternativeName>
        <fullName evidence="8">Dethiobiotin synthase</fullName>
    </alternativeName>
</protein>
<comment type="cofactor">
    <cofactor evidence="8">
        <name>Mg(2+)</name>
        <dbReference type="ChEBI" id="CHEBI:18420"/>
    </cofactor>
</comment>
<dbReference type="NCBIfam" id="TIGR00347">
    <property type="entry name" value="bioD"/>
    <property type="match status" value="1"/>
</dbReference>
<accession>A0AB74U996</accession>
<feature type="active site" evidence="8">
    <location>
        <position position="37"/>
    </location>
</feature>
<dbReference type="GO" id="GO:0009102">
    <property type="term" value="P:biotin biosynthetic process"/>
    <property type="evidence" value="ECO:0007669"/>
    <property type="project" value="UniProtKB-UniRule"/>
</dbReference>
<evidence type="ECO:0000256" key="7">
    <source>
        <dbReference type="ARBA" id="ARBA00022842"/>
    </source>
</evidence>
<evidence type="ECO:0000256" key="4">
    <source>
        <dbReference type="ARBA" id="ARBA00022741"/>
    </source>
</evidence>
<reference evidence="9" key="1">
    <citation type="submission" date="2024-06" db="EMBL/GenBank/DDBJ databases">
        <title>Complete genome of Salinicola endophyticus HNIBRBA4755.</title>
        <authorList>
            <person name="Shin S.Y."/>
            <person name="Kang H."/>
            <person name="Song J."/>
        </authorList>
    </citation>
    <scope>NUCLEOTIDE SEQUENCE</scope>
    <source>
        <strain evidence="9">HNIBRBA4755</strain>
    </source>
</reference>
<dbReference type="AlphaFoldDB" id="A0AB74U996"/>
<comment type="similarity">
    <text evidence="8">Belongs to the dethiobiotin synthetase family.</text>
</comment>
<organism evidence="9">
    <name type="scientific">Salinicola endophyticus</name>
    <dbReference type="NCBI Taxonomy" id="1949083"/>
    <lineage>
        <taxon>Bacteria</taxon>
        <taxon>Pseudomonadati</taxon>
        <taxon>Pseudomonadota</taxon>
        <taxon>Gammaproteobacteria</taxon>
        <taxon>Oceanospirillales</taxon>
        <taxon>Halomonadaceae</taxon>
        <taxon>Salinicola</taxon>
    </lineage>
</organism>
<dbReference type="GO" id="GO:0042803">
    <property type="term" value="F:protein homodimerization activity"/>
    <property type="evidence" value="ECO:0007669"/>
    <property type="project" value="UniProtKB-ARBA"/>
</dbReference>
<evidence type="ECO:0000313" key="9">
    <source>
        <dbReference type="EMBL" id="XCJ78034.1"/>
    </source>
</evidence>
<dbReference type="Gene3D" id="3.40.50.300">
    <property type="entry name" value="P-loop containing nucleotide triphosphate hydrolases"/>
    <property type="match status" value="1"/>
</dbReference>
<comment type="caution">
    <text evidence="8">Lacks conserved residue(s) required for the propagation of feature annotation.</text>
</comment>
<dbReference type="GO" id="GO:0005829">
    <property type="term" value="C:cytosol"/>
    <property type="evidence" value="ECO:0007669"/>
    <property type="project" value="TreeGrafter"/>
</dbReference>
<proteinExistence type="inferred from homology"/>
<evidence type="ECO:0000256" key="8">
    <source>
        <dbReference type="HAMAP-Rule" id="MF_00336"/>
    </source>
</evidence>
<keyword evidence="6 8" id="KW-0067">ATP-binding</keyword>
<comment type="subcellular location">
    <subcellularLocation>
        <location evidence="8">Cytoplasm</location>
    </subcellularLocation>
</comment>
<feature type="binding site" evidence="8">
    <location>
        <begin position="209"/>
        <end position="211"/>
    </location>
    <ligand>
        <name>ATP</name>
        <dbReference type="ChEBI" id="CHEBI:30616"/>
    </ligand>
</feature>
<keyword evidence="7 8" id="KW-0460">Magnesium</keyword>
<name>A0AB74U996_9GAMM</name>
<dbReference type="GO" id="GO:0000287">
    <property type="term" value="F:magnesium ion binding"/>
    <property type="evidence" value="ECO:0007669"/>
    <property type="project" value="UniProtKB-UniRule"/>
</dbReference>
<sequence length="233" mass="24349">MQALFVTGTDTEVGKTFITAGLMAAARRRGLSVVGGKPVASGCDQTREGLRNSDATTILAECSPALDYDSVNPVALAPAIAPHIAAREAGIALGVSMLAEPMRALIARGADLTVIEGAGGWRVPLNERESISDLVIELDLPVVLVVGVRLGAINHARLTLEAIQRDGVRVAGWVANILEPDTPRMEENLDALAHWLGEHGGAPCLGVVPWLETPDAETTADLLDLDALLGSLS</sequence>
<dbReference type="GO" id="GO:0005524">
    <property type="term" value="F:ATP binding"/>
    <property type="evidence" value="ECO:0007669"/>
    <property type="project" value="UniProtKB-UniRule"/>
</dbReference>
<keyword evidence="5 8" id="KW-0093">Biotin biosynthesis</keyword>
<comment type="pathway">
    <text evidence="8">Cofactor biosynthesis; biotin biosynthesis; biotin from 7,8-diaminononanoate: step 1/2.</text>
</comment>
<comment type="function">
    <text evidence="8">Catalyzes a mechanistically unusual reaction, the ATP-dependent insertion of CO2 between the N7 and N8 nitrogen atoms of 7,8-diaminopelargonic acid (DAPA, also called 7,8-diammoniononanoate) to form a ureido ring.</text>
</comment>
<dbReference type="FunFam" id="3.40.50.300:FF:000292">
    <property type="entry name" value="ATP-dependent dethiobiotin synthetase BioD"/>
    <property type="match status" value="1"/>
</dbReference>
<dbReference type="PANTHER" id="PTHR43210:SF5">
    <property type="entry name" value="DETHIOBIOTIN SYNTHETASE"/>
    <property type="match status" value="1"/>
</dbReference>
<comment type="subunit">
    <text evidence="8">Homodimer.</text>
</comment>
<feature type="binding site" evidence="8">
    <location>
        <position position="54"/>
    </location>
    <ligand>
        <name>ATP</name>
        <dbReference type="ChEBI" id="CHEBI:30616"/>
    </ligand>
</feature>
<dbReference type="EMBL" id="CP159578">
    <property type="protein sequence ID" value="XCJ78034.1"/>
    <property type="molecule type" value="Genomic_DNA"/>
</dbReference>
<feature type="binding site" evidence="8">
    <location>
        <position position="116"/>
    </location>
    <ligand>
        <name>Mg(2+)</name>
        <dbReference type="ChEBI" id="CHEBI:18420"/>
    </ligand>
</feature>
<keyword evidence="4 8" id="KW-0547">Nucleotide-binding</keyword>